<dbReference type="SUPFAM" id="SSF52768">
    <property type="entry name" value="Arginase/deacetylase"/>
    <property type="match status" value="1"/>
</dbReference>
<evidence type="ECO:0000256" key="12">
    <source>
        <dbReference type="ARBA" id="ARBA00022853"/>
    </source>
</evidence>
<keyword evidence="21" id="KW-1185">Reference proteome</keyword>
<keyword evidence="10" id="KW-0479">Metal-binding</keyword>
<keyword evidence="15" id="KW-0539">Nucleus</keyword>
<dbReference type="GO" id="GO:0005694">
    <property type="term" value="C:chromosome"/>
    <property type="evidence" value="ECO:0007669"/>
    <property type="project" value="UniProtKB-SubCell"/>
</dbReference>
<dbReference type="EMBL" id="QEAQ01000059">
    <property type="protein sequence ID" value="TPX57065.1"/>
    <property type="molecule type" value="Genomic_DNA"/>
</dbReference>
<dbReference type="Pfam" id="PF00850">
    <property type="entry name" value="Hist_deacetyl"/>
    <property type="match status" value="1"/>
</dbReference>
<keyword evidence="13" id="KW-0805">Transcription regulation</keyword>
<dbReference type="Proteomes" id="UP000318582">
    <property type="component" value="Unassembled WGS sequence"/>
</dbReference>
<dbReference type="Gene3D" id="3.40.800.20">
    <property type="entry name" value="Histone deacetylase domain"/>
    <property type="match status" value="1"/>
</dbReference>
<proteinExistence type="inferred from homology"/>
<evidence type="ECO:0000256" key="10">
    <source>
        <dbReference type="ARBA" id="ARBA00022723"/>
    </source>
</evidence>
<feature type="domain" description="Histone deacetylase" evidence="19">
    <location>
        <begin position="66"/>
        <end position="378"/>
    </location>
</feature>
<dbReference type="InterPro" id="IPR037138">
    <property type="entry name" value="His_deacetylse_dom_sf"/>
</dbReference>
<keyword evidence="9" id="KW-0678">Repressor</keyword>
<keyword evidence="8" id="KW-0963">Cytoplasm</keyword>
<reference evidence="20 21" key="1">
    <citation type="journal article" date="2019" name="Sci. Rep.">
        <title>Comparative genomics of chytrid fungi reveal insights into the obligate biotrophic and pathogenic lifestyle of Synchytrium endobioticum.</title>
        <authorList>
            <person name="van de Vossenberg B.T.L.H."/>
            <person name="Warris S."/>
            <person name="Nguyen H.D.T."/>
            <person name="van Gent-Pelzer M.P.E."/>
            <person name="Joly D.L."/>
            <person name="van de Geest H.C."/>
            <person name="Bonants P.J.M."/>
            <person name="Smith D.S."/>
            <person name="Levesque C.A."/>
            <person name="van der Lee T.A.J."/>
        </authorList>
    </citation>
    <scope>NUCLEOTIDE SEQUENCE [LARGE SCALE GENOMIC DNA]</scope>
    <source>
        <strain evidence="20 21">CBS 809.83</strain>
    </source>
</reference>
<dbReference type="InterPro" id="IPR023801">
    <property type="entry name" value="His_deacetylse_dom"/>
</dbReference>
<dbReference type="InterPro" id="IPR023696">
    <property type="entry name" value="Ureohydrolase_dom_sf"/>
</dbReference>
<dbReference type="InterPro" id="IPR003084">
    <property type="entry name" value="HDAC_I/II"/>
</dbReference>
<sequence>MVSAESSQLQLVDLQLPTERSTCALTATTSLPPRPASPALATRSPPRVGYVFSDPLRRAADRLPSNVMRSTFTHSLIAAYGFPKHMIHLLPALPTKEELCRGHSDAFVDFLTTVDEREIESDTSKAECEQFGLQHDCPVFDGLATYVSLVVGGTLAGARALVDGSVDVAIHWDGGRHHATRDRAAGFCYVNDIVIGIIELQRRFKRILYLDIDVHHGDGVESAFLFSPRVYTCSFHLHDLGFYPGTGGSSSVGRGKGTHHALNVPLRRGLRSPTFMHVVKSVVSEIYACYNPDCIVLQCGADGANGNLSGGKGDERGEGWNLNPNVFADVVAFLHGLPDTIVRTQQERTVPDRCPILILGGGGYHNATTARCWAAATASAINDPRVPIPAADDDVPEHALWAEYAAARPHVGTRADENGKGGYIDTLLERTITAIQKLRVN</sequence>
<dbReference type="PANTHER" id="PTHR10625:SF14">
    <property type="entry name" value="HISTONE DEACETYLASE 8"/>
    <property type="match status" value="1"/>
</dbReference>
<evidence type="ECO:0000256" key="9">
    <source>
        <dbReference type="ARBA" id="ARBA00022491"/>
    </source>
</evidence>
<gene>
    <name evidence="20" type="ORF">PhCBS80983_g04109</name>
</gene>
<evidence type="ECO:0000256" key="14">
    <source>
        <dbReference type="ARBA" id="ARBA00023163"/>
    </source>
</evidence>
<evidence type="ECO:0000256" key="11">
    <source>
        <dbReference type="ARBA" id="ARBA00022801"/>
    </source>
</evidence>
<dbReference type="AlphaFoldDB" id="A0A507E168"/>
<dbReference type="PANTHER" id="PTHR10625">
    <property type="entry name" value="HISTONE DEACETYLASE HDAC1-RELATED"/>
    <property type="match status" value="1"/>
</dbReference>
<dbReference type="InterPro" id="IPR000286">
    <property type="entry name" value="HDACs"/>
</dbReference>
<evidence type="ECO:0000256" key="16">
    <source>
        <dbReference type="ARBA" id="ARBA00040347"/>
    </source>
</evidence>
<evidence type="ECO:0000256" key="18">
    <source>
        <dbReference type="ARBA" id="ARBA00042783"/>
    </source>
</evidence>
<comment type="similarity">
    <text evidence="5">Belongs to the histone deacetylase family. HD type 1 subfamily.</text>
</comment>
<evidence type="ECO:0000256" key="2">
    <source>
        <dbReference type="ARBA" id="ARBA00004123"/>
    </source>
</evidence>
<name>A0A507E168_9FUNG</name>
<evidence type="ECO:0000256" key="5">
    <source>
        <dbReference type="ARBA" id="ARBA00006457"/>
    </source>
</evidence>
<evidence type="ECO:0000256" key="17">
    <source>
        <dbReference type="ARBA" id="ARBA00041964"/>
    </source>
</evidence>
<comment type="subcellular location">
    <subcellularLocation>
        <location evidence="3">Chromosome</location>
    </subcellularLocation>
    <subcellularLocation>
        <location evidence="4">Cytoplasm</location>
    </subcellularLocation>
    <subcellularLocation>
        <location evidence="2">Nucleus</location>
    </subcellularLocation>
</comment>
<evidence type="ECO:0000256" key="7">
    <source>
        <dbReference type="ARBA" id="ARBA00022454"/>
    </source>
</evidence>
<dbReference type="GO" id="GO:0005737">
    <property type="term" value="C:cytoplasm"/>
    <property type="evidence" value="ECO:0007669"/>
    <property type="project" value="UniProtKB-SubCell"/>
</dbReference>
<dbReference type="GO" id="GO:0005634">
    <property type="term" value="C:nucleus"/>
    <property type="evidence" value="ECO:0007669"/>
    <property type="project" value="UniProtKB-SubCell"/>
</dbReference>
<keyword evidence="7" id="KW-0158">Chromosome</keyword>
<evidence type="ECO:0000313" key="20">
    <source>
        <dbReference type="EMBL" id="TPX57065.1"/>
    </source>
</evidence>
<keyword evidence="14" id="KW-0804">Transcription</keyword>
<evidence type="ECO:0000256" key="15">
    <source>
        <dbReference type="ARBA" id="ARBA00023242"/>
    </source>
</evidence>
<evidence type="ECO:0000313" key="21">
    <source>
        <dbReference type="Proteomes" id="UP000318582"/>
    </source>
</evidence>
<dbReference type="GO" id="GO:0141221">
    <property type="term" value="F:histone deacetylase activity, hydrolytic mechanism"/>
    <property type="evidence" value="ECO:0007669"/>
    <property type="project" value="UniProtKB-EC"/>
</dbReference>
<dbReference type="PRINTS" id="PR01270">
    <property type="entry name" value="HDASUPER"/>
</dbReference>
<evidence type="ECO:0000259" key="19">
    <source>
        <dbReference type="Pfam" id="PF00850"/>
    </source>
</evidence>
<dbReference type="GO" id="GO:0046872">
    <property type="term" value="F:metal ion binding"/>
    <property type="evidence" value="ECO:0007669"/>
    <property type="project" value="UniProtKB-KW"/>
</dbReference>
<comment type="cofactor">
    <cofactor evidence="1">
        <name>a divalent metal cation</name>
        <dbReference type="ChEBI" id="CHEBI:60240"/>
    </cofactor>
</comment>
<evidence type="ECO:0000256" key="4">
    <source>
        <dbReference type="ARBA" id="ARBA00004496"/>
    </source>
</evidence>
<evidence type="ECO:0000256" key="8">
    <source>
        <dbReference type="ARBA" id="ARBA00022490"/>
    </source>
</evidence>
<keyword evidence="12" id="KW-0156">Chromatin regulator</keyword>
<keyword evidence="11" id="KW-0378">Hydrolase</keyword>
<evidence type="ECO:0000256" key="3">
    <source>
        <dbReference type="ARBA" id="ARBA00004286"/>
    </source>
</evidence>
<organism evidence="20 21">
    <name type="scientific">Powellomyces hirtus</name>
    <dbReference type="NCBI Taxonomy" id="109895"/>
    <lineage>
        <taxon>Eukaryota</taxon>
        <taxon>Fungi</taxon>
        <taxon>Fungi incertae sedis</taxon>
        <taxon>Chytridiomycota</taxon>
        <taxon>Chytridiomycota incertae sedis</taxon>
        <taxon>Chytridiomycetes</taxon>
        <taxon>Spizellomycetales</taxon>
        <taxon>Powellomycetaceae</taxon>
        <taxon>Powellomyces</taxon>
    </lineage>
</organism>
<dbReference type="GO" id="GO:0031507">
    <property type="term" value="P:heterochromatin formation"/>
    <property type="evidence" value="ECO:0007669"/>
    <property type="project" value="TreeGrafter"/>
</dbReference>
<accession>A0A507E168</accession>
<evidence type="ECO:0000256" key="1">
    <source>
        <dbReference type="ARBA" id="ARBA00001968"/>
    </source>
</evidence>
<dbReference type="STRING" id="109895.A0A507E168"/>
<dbReference type="PRINTS" id="PR01271">
    <property type="entry name" value="HISDACETLASE"/>
</dbReference>
<evidence type="ECO:0000256" key="13">
    <source>
        <dbReference type="ARBA" id="ARBA00023015"/>
    </source>
</evidence>
<evidence type="ECO:0000256" key="6">
    <source>
        <dbReference type="ARBA" id="ARBA00012111"/>
    </source>
</evidence>
<comment type="caution">
    <text evidence="20">The sequence shown here is derived from an EMBL/GenBank/DDBJ whole genome shotgun (WGS) entry which is preliminary data.</text>
</comment>
<dbReference type="EC" id="3.5.1.98" evidence="6"/>
<protein>
    <recommendedName>
        <fullName evidence="16">Histone deacetylase 8</fullName>
        <ecNumber evidence="6">3.5.1.98</ecNumber>
    </recommendedName>
    <alternativeName>
        <fullName evidence="17">Protein deacetylase HDAC8</fullName>
    </alternativeName>
    <alternativeName>
        <fullName evidence="18">Protein decrotonylase HDAC8</fullName>
    </alternativeName>
</protein>